<feature type="non-terminal residue" evidence="2">
    <location>
        <position position="1"/>
    </location>
</feature>
<dbReference type="PANTHER" id="PTHR43798">
    <property type="entry name" value="MONOACYLGLYCEROL LIPASE"/>
    <property type="match status" value="1"/>
</dbReference>
<dbReference type="Gene3D" id="3.40.50.1820">
    <property type="entry name" value="alpha/beta hydrolase"/>
    <property type="match status" value="1"/>
</dbReference>
<evidence type="ECO:0000313" key="2">
    <source>
        <dbReference type="EMBL" id="MCW1043223.1"/>
    </source>
</evidence>
<dbReference type="Pfam" id="PF00561">
    <property type="entry name" value="Abhydrolase_1"/>
    <property type="match status" value="1"/>
</dbReference>
<dbReference type="GO" id="GO:0016787">
    <property type="term" value="F:hydrolase activity"/>
    <property type="evidence" value="ECO:0007669"/>
    <property type="project" value="UniProtKB-KW"/>
</dbReference>
<evidence type="ECO:0000313" key="3">
    <source>
        <dbReference type="Proteomes" id="UP001526076"/>
    </source>
</evidence>
<dbReference type="InterPro" id="IPR029058">
    <property type="entry name" value="AB_hydrolase_fold"/>
</dbReference>
<feature type="domain" description="AB hydrolase-1" evidence="1">
    <location>
        <begin position="4"/>
        <end position="83"/>
    </location>
</feature>
<dbReference type="Proteomes" id="UP001526076">
    <property type="component" value="Unassembled WGS sequence"/>
</dbReference>
<dbReference type="InterPro" id="IPR000073">
    <property type="entry name" value="AB_hydrolase_1"/>
</dbReference>
<reference evidence="2 3" key="1">
    <citation type="submission" date="2022-10" db="EMBL/GenBank/DDBJ databases">
        <title>Comparative genomic study of S. anginosus.</title>
        <authorList>
            <person name="Prasad A."/>
            <person name="Ene A."/>
            <person name="Jablonska S."/>
            <person name="Du J."/>
            <person name="Wolfe A.J."/>
            <person name="Putonti C."/>
        </authorList>
    </citation>
    <scope>NUCLEOTIDE SEQUENCE [LARGE SCALE GENOMIC DNA]</scope>
    <source>
        <strain evidence="2 3">UMB9231</strain>
    </source>
</reference>
<dbReference type="SUPFAM" id="SSF53474">
    <property type="entry name" value="alpha/beta-Hydrolases"/>
    <property type="match status" value="1"/>
</dbReference>
<dbReference type="EMBL" id="JAPAHU010000290">
    <property type="protein sequence ID" value="MCW1043223.1"/>
    <property type="molecule type" value="Genomic_DNA"/>
</dbReference>
<accession>A0ABT3ECT8</accession>
<dbReference type="PANTHER" id="PTHR43798:SF5">
    <property type="entry name" value="MONOACYLGLYCEROL LIPASE ABHD6"/>
    <property type="match status" value="1"/>
</dbReference>
<evidence type="ECO:0000259" key="1">
    <source>
        <dbReference type="Pfam" id="PF00561"/>
    </source>
</evidence>
<sequence>VPLAQLLVEHGDVITLDLPGFGDTTRPPHPLSIAGFAAAAHKIMRFEDVKNPVMLGHSMGAQVVTEMAARDPEWINRILLIGPPVNAL</sequence>
<proteinExistence type="predicted"/>
<comment type="caution">
    <text evidence="2">The sequence shown here is derived from an EMBL/GenBank/DDBJ whole genome shotgun (WGS) entry which is preliminary data.</text>
</comment>
<dbReference type="InterPro" id="IPR050266">
    <property type="entry name" value="AB_hydrolase_sf"/>
</dbReference>
<feature type="non-terminal residue" evidence="2">
    <location>
        <position position="88"/>
    </location>
</feature>
<gene>
    <name evidence="2" type="ORF">OJ597_12665</name>
</gene>
<name>A0ABT3ECT8_STRAP</name>
<dbReference type="PRINTS" id="PR00111">
    <property type="entry name" value="ABHYDROLASE"/>
</dbReference>
<keyword evidence="3" id="KW-1185">Reference proteome</keyword>
<keyword evidence="2" id="KW-0378">Hydrolase</keyword>
<organism evidence="2 3">
    <name type="scientific">Streptococcus anginosus</name>
    <dbReference type="NCBI Taxonomy" id="1328"/>
    <lineage>
        <taxon>Bacteria</taxon>
        <taxon>Bacillati</taxon>
        <taxon>Bacillota</taxon>
        <taxon>Bacilli</taxon>
        <taxon>Lactobacillales</taxon>
        <taxon>Streptococcaceae</taxon>
        <taxon>Streptococcus</taxon>
        <taxon>Streptococcus anginosus group</taxon>
    </lineage>
</organism>
<protein>
    <submittedName>
        <fullName evidence="2">Alpha/beta hydrolase</fullName>
    </submittedName>
</protein>